<sequence length="48" mass="5619">MYPCVFVAFLFFDFFENAARQPQGEMRDRGANAAVNGLWRNQFSNEKQ</sequence>
<keyword evidence="2" id="KW-1185">Reference proteome</keyword>
<gene>
    <name evidence="1" type="ORF">SAMN05216245_10650</name>
</gene>
<organism evidence="1 2">
    <name type="scientific">Succiniclasticum ruminis DSM 9236</name>
    <dbReference type="NCBI Taxonomy" id="1123323"/>
    <lineage>
        <taxon>Bacteria</taxon>
        <taxon>Bacillati</taxon>
        <taxon>Bacillota</taxon>
        <taxon>Negativicutes</taxon>
        <taxon>Acidaminococcales</taxon>
        <taxon>Acidaminococcaceae</taxon>
        <taxon>Succiniclasticum</taxon>
    </lineage>
</organism>
<accession>A0A1I2AJP2</accession>
<reference evidence="1 2" key="1">
    <citation type="submission" date="2016-10" db="EMBL/GenBank/DDBJ databases">
        <authorList>
            <person name="de Groot N.N."/>
        </authorList>
    </citation>
    <scope>NUCLEOTIDE SEQUENCE [LARGE SCALE GENOMIC DNA]</scope>
    <source>
        <strain evidence="1 2">DSM 9236</strain>
    </source>
</reference>
<proteinExistence type="predicted"/>
<dbReference type="Proteomes" id="UP000198896">
    <property type="component" value="Unassembled WGS sequence"/>
</dbReference>
<evidence type="ECO:0000313" key="2">
    <source>
        <dbReference type="Proteomes" id="UP000198896"/>
    </source>
</evidence>
<dbReference type="AlphaFoldDB" id="A0A1I2AJP2"/>
<dbReference type="EMBL" id="FONL01000006">
    <property type="protein sequence ID" value="SFE43999.1"/>
    <property type="molecule type" value="Genomic_DNA"/>
</dbReference>
<name>A0A1I2AJP2_9FIRM</name>
<evidence type="ECO:0000313" key="1">
    <source>
        <dbReference type="EMBL" id="SFE43999.1"/>
    </source>
</evidence>
<protein>
    <submittedName>
        <fullName evidence="1">Uncharacterized protein</fullName>
    </submittedName>
</protein>